<dbReference type="PANTHER" id="PTHR20275">
    <property type="entry name" value="NAD KINASE"/>
    <property type="match status" value="1"/>
</dbReference>
<feature type="binding site" evidence="6">
    <location>
        <begin position="164"/>
        <end position="169"/>
    </location>
    <ligand>
        <name>NAD(+)</name>
        <dbReference type="ChEBI" id="CHEBI:57540"/>
    </ligand>
</feature>
<dbReference type="Proteomes" id="UP001432099">
    <property type="component" value="Chromosome"/>
</dbReference>
<evidence type="ECO:0000256" key="5">
    <source>
        <dbReference type="ARBA" id="ARBA00047925"/>
    </source>
</evidence>
<dbReference type="HAMAP" id="MF_00361">
    <property type="entry name" value="NAD_kinase"/>
    <property type="match status" value="1"/>
</dbReference>
<dbReference type="SUPFAM" id="SSF111331">
    <property type="entry name" value="NAD kinase/diacylglycerol kinase-like"/>
    <property type="match status" value="1"/>
</dbReference>
<keyword evidence="2 6" id="KW-0418">Kinase</keyword>
<dbReference type="InterPro" id="IPR016064">
    <property type="entry name" value="NAD/diacylglycerol_kinase_sf"/>
</dbReference>
<comment type="catalytic activity">
    <reaction evidence="5 6">
        <text>NAD(+) + ATP = ADP + NADP(+) + H(+)</text>
        <dbReference type="Rhea" id="RHEA:18629"/>
        <dbReference type="ChEBI" id="CHEBI:15378"/>
        <dbReference type="ChEBI" id="CHEBI:30616"/>
        <dbReference type="ChEBI" id="CHEBI:57540"/>
        <dbReference type="ChEBI" id="CHEBI:58349"/>
        <dbReference type="ChEBI" id="CHEBI:456216"/>
        <dbReference type="EC" id="2.7.1.23"/>
    </reaction>
</comment>
<keyword evidence="3 6" id="KW-0521">NADP</keyword>
<evidence type="ECO:0000256" key="2">
    <source>
        <dbReference type="ARBA" id="ARBA00022777"/>
    </source>
</evidence>
<dbReference type="Pfam" id="PF20143">
    <property type="entry name" value="NAD_kinase_C"/>
    <property type="match status" value="1"/>
</dbReference>
<dbReference type="InterPro" id="IPR017438">
    <property type="entry name" value="ATP-NAD_kinase_N"/>
</dbReference>
<dbReference type="Gene3D" id="3.40.50.10330">
    <property type="entry name" value="Probable inorganic polyphosphate/atp-NAD kinase, domain 1"/>
    <property type="match status" value="1"/>
</dbReference>
<protein>
    <recommendedName>
        <fullName evidence="6">NAD kinase</fullName>
        <ecNumber evidence="6">2.7.1.23</ecNumber>
    </recommendedName>
    <alternativeName>
        <fullName evidence="6">ATP-dependent NAD kinase</fullName>
    </alternativeName>
</protein>
<proteinExistence type="inferred from homology"/>
<dbReference type="PANTHER" id="PTHR20275:SF0">
    <property type="entry name" value="NAD KINASE"/>
    <property type="match status" value="1"/>
</dbReference>
<feature type="binding site" evidence="6">
    <location>
        <begin position="125"/>
        <end position="126"/>
    </location>
    <ligand>
        <name>NAD(+)</name>
        <dbReference type="ChEBI" id="CHEBI:57540"/>
    </ligand>
</feature>
<keyword evidence="8" id="KW-1185">Reference proteome</keyword>
<sequence length="265" mass="30442">MKVAIYANDREVSEQVKQQLIEKLLERNIQIDHGNPDIVLTIGGDGTVLHAVHYYMNQIEQIKFIGIHTGHLGYYTDWLPGELDELVDFLQEDHQSVCQYPLLSIVLCECERTNHEVCHQLYAFNEMTLLNASRTQHLNVTIDDLFFESFRGTGVCLSTPTGSTAYNKSLGGALVYPTLRAFQMTEIASINNNVFRTIGSPLIIPEEQTVTLQSENFQDVTITRDHLYESYKNIQKIRVTLSSRSVTFLKRREGLFWNRVKQHFL</sequence>
<evidence type="ECO:0000256" key="3">
    <source>
        <dbReference type="ARBA" id="ARBA00022857"/>
    </source>
</evidence>
<dbReference type="RefSeq" id="WP_161832156.1">
    <property type="nucleotide sequence ID" value="NZ_AP028127.1"/>
</dbReference>
<keyword evidence="6" id="KW-0963">Cytoplasm</keyword>
<keyword evidence="4 6" id="KW-0520">NAD</keyword>
<gene>
    <name evidence="6 7" type="primary">nadK</name>
    <name evidence="7" type="ORF">T23_16160</name>
</gene>
<comment type="caution">
    <text evidence="6">Lacks conserved residue(s) required for the propagation of feature annotation.</text>
</comment>
<feature type="binding site" evidence="6">
    <location>
        <position position="151"/>
    </location>
    <ligand>
        <name>NAD(+)</name>
        <dbReference type="ChEBI" id="CHEBI:57540"/>
    </ligand>
</feature>
<keyword evidence="6" id="KW-0547">Nucleotide-binding</keyword>
<dbReference type="Pfam" id="PF01513">
    <property type="entry name" value="NAD_kinase"/>
    <property type="match status" value="1"/>
</dbReference>
<feature type="active site" description="Proton acceptor" evidence="6">
    <location>
        <position position="45"/>
    </location>
</feature>
<dbReference type="EC" id="2.7.1.23" evidence="6"/>
<evidence type="ECO:0000313" key="7">
    <source>
        <dbReference type="EMBL" id="BEH91514.1"/>
    </source>
</evidence>
<evidence type="ECO:0000313" key="8">
    <source>
        <dbReference type="Proteomes" id="UP001432099"/>
    </source>
</evidence>
<comment type="function">
    <text evidence="6">Involved in the regulation of the intracellular balance of NAD and NADP, and is a key enzyme in the biosynthesis of NADP. Catalyzes specifically the phosphorylation on 2'-hydroxyl of the adenosine moiety of NAD to yield NADP.</text>
</comment>
<keyword evidence="6" id="KW-0067">ATP-binding</keyword>
<organism evidence="7 8">
    <name type="scientific">Turicibacter faecis</name>
    <dbReference type="NCBI Taxonomy" id="2963365"/>
    <lineage>
        <taxon>Bacteria</taxon>
        <taxon>Bacillati</taxon>
        <taxon>Bacillota</taxon>
        <taxon>Erysipelotrichia</taxon>
        <taxon>Erysipelotrichales</taxon>
        <taxon>Turicibacteraceae</taxon>
        <taxon>Turicibacter</taxon>
    </lineage>
</organism>
<accession>A0ABM8IJS9</accession>
<dbReference type="EMBL" id="AP028127">
    <property type="protein sequence ID" value="BEH91514.1"/>
    <property type="molecule type" value="Genomic_DNA"/>
</dbReference>
<dbReference type="InterPro" id="IPR002504">
    <property type="entry name" value="NADK"/>
</dbReference>
<feature type="binding site" evidence="6">
    <location>
        <position position="188"/>
    </location>
    <ligand>
        <name>NAD(+)</name>
        <dbReference type="ChEBI" id="CHEBI:57540"/>
    </ligand>
</feature>
<feature type="binding site" evidence="6">
    <location>
        <begin position="45"/>
        <end position="46"/>
    </location>
    <ligand>
        <name>NAD(+)</name>
        <dbReference type="ChEBI" id="CHEBI:57540"/>
    </ligand>
</feature>
<name>A0ABM8IJS9_9FIRM</name>
<dbReference type="NCBIfam" id="NF003424">
    <property type="entry name" value="PRK04885.1"/>
    <property type="match status" value="1"/>
</dbReference>
<comment type="similarity">
    <text evidence="6">Belongs to the NAD kinase family.</text>
</comment>
<comment type="subcellular location">
    <subcellularLocation>
        <location evidence="6">Cytoplasm</location>
    </subcellularLocation>
</comment>
<dbReference type="GO" id="GO:0016301">
    <property type="term" value="F:kinase activity"/>
    <property type="evidence" value="ECO:0007669"/>
    <property type="project" value="UniProtKB-KW"/>
</dbReference>
<dbReference type="Gene3D" id="2.60.200.30">
    <property type="entry name" value="Probable inorganic polyphosphate/atp-NAD kinase, domain 2"/>
    <property type="match status" value="1"/>
</dbReference>
<evidence type="ECO:0000256" key="6">
    <source>
        <dbReference type="HAMAP-Rule" id="MF_00361"/>
    </source>
</evidence>
<reference evidence="7" key="1">
    <citation type="journal article" date="2024" name="Int. J. Syst. Evol. Microbiol.">
        <title>Turicibacter faecis sp. nov., isolated from faeces of heart failure mouse model.</title>
        <authorList>
            <person name="Imamura Y."/>
            <person name="Motooka D."/>
            <person name="Nakajima Y."/>
            <person name="Ito S."/>
            <person name="Kitakaze M."/>
            <person name="Iida T."/>
            <person name="Nakamura S."/>
        </authorList>
    </citation>
    <scope>NUCLEOTIDE SEQUENCE</scope>
    <source>
        <strain evidence="7">TC023</strain>
    </source>
</reference>
<feature type="binding site" evidence="6">
    <location>
        <position position="50"/>
    </location>
    <ligand>
        <name>NAD(+)</name>
        <dbReference type="ChEBI" id="CHEBI:57540"/>
    </ligand>
</feature>
<dbReference type="InterPro" id="IPR017437">
    <property type="entry name" value="ATP-NAD_kinase_PpnK-typ_C"/>
</dbReference>
<comment type="cofactor">
    <cofactor evidence="6">
        <name>a divalent metal cation</name>
        <dbReference type="ChEBI" id="CHEBI:60240"/>
    </cofactor>
</comment>
<keyword evidence="1 6" id="KW-0808">Transferase</keyword>
<evidence type="ECO:0000256" key="4">
    <source>
        <dbReference type="ARBA" id="ARBA00023027"/>
    </source>
</evidence>
<evidence type="ECO:0000256" key="1">
    <source>
        <dbReference type="ARBA" id="ARBA00022679"/>
    </source>
</evidence>